<evidence type="ECO:0000256" key="2">
    <source>
        <dbReference type="ARBA" id="ARBA00005974"/>
    </source>
</evidence>
<comment type="subcellular location">
    <subcellularLocation>
        <location evidence="1">Mitochondrion membrane</location>
        <topology evidence="1">Multi-pass membrane protein</topology>
    </subcellularLocation>
</comment>
<dbReference type="HOGENOM" id="CLU_919052_0_0_1"/>
<dbReference type="GO" id="GO:0015075">
    <property type="term" value="F:monoatomic ion transmembrane transporter activity"/>
    <property type="evidence" value="ECO:0007669"/>
    <property type="project" value="InterPro"/>
</dbReference>
<evidence type="ECO:0000313" key="9">
    <source>
        <dbReference type="EMBL" id="EKC32779.1"/>
    </source>
</evidence>
<dbReference type="PANTHER" id="PTHR11153">
    <property type="entry name" value="SIDEROFLEXIN"/>
    <property type="match status" value="1"/>
</dbReference>
<dbReference type="InParanoid" id="K1QNV9"/>
<organism evidence="9">
    <name type="scientific">Magallana gigas</name>
    <name type="common">Pacific oyster</name>
    <name type="synonym">Crassostrea gigas</name>
    <dbReference type="NCBI Taxonomy" id="29159"/>
    <lineage>
        <taxon>Eukaryota</taxon>
        <taxon>Metazoa</taxon>
        <taxon>Spiralia</taxon>
        <taxon>Lophotrochozoa</taxon>
        <taxon>Mollusca</taxon>
        <taxon>Bivalvia</taxon>
        <taxon>Autobranchia</taxon>
        <taxon>Pteriomorphia</taxon>
        <taxon>Ostreida</taxon>
        <taxon>Ostreoidea</taxon>
        <taxon>Ostreidae</taxon>
        <taxon>Magallana</taxon>
    </lineage>
</organism>
<protein>
    <submittedName>
        <fullName evidence="9">Sideroflexin-2</fullName>
    </submittedName>
</protein>
<reference evidence="9" key="1">
    <citation type="journal article" date="2012" name="Nature">
        <title>The oyster genome reveals stress adaptation and complexity of shell formation.</title>
        <authorList>
            <person name="Zhang G."/>
            <person name="Fang X."/>
            <person name="Guo X."/>
            <person name="Li L."/>
            <person name="Luo R."/>
            <person name="Xu F."/>
            <person name="Yang P."/>
            <person name="Zhang L."/>
            <person name="Wang X."/>
            <person name="Qi H."/>
            <person name="Xiong Z."/>
            <person name="Que H."/>
            <person name="Xie Y."/>
            <person name="Holland P.W."/>
            <person name="Paps J."/>
            <person name="Zhu Y."/>
            <person name="Wu F."/>
            <person name="Chen Y."/>
            <person name="Wang J."/>
            <person name="Peng C."/>
            <person name="Meng J."/>
            <person name="Yang L."/>
            <person name="Liu J."/>
            <person name="Wen B."/>
            <person name="Zhang N."/>
            <person name="Huang Z."/>
            <person name="Zhu Q."/>
            <person name="Feng Y."/>
            <person name="Mount A."/>
            <person name="Hedgecock D."/>
            <person name="Xu Z."/>
            <person name="Liu Y."/>
            <person name="Domazet-Loso T."/>
            <person name="Du Y."/>
            <person name="Sun X."/>
            <person name="Zhang S."/>
            <person name="Liu B."/>
            <person name="Cheng P."/>
            <person name="Jiang X."/>
            <person name="Li J."/>
            <person name="Fan D."/>
            <person name="Wang W."/>
            <person name="Fu W."/>
            <person name="Wang T."/>
            <person name="Wang B."/>
            <person name="Zhang J."/>
            <person name="Peng Z."/>
            <person name="Li Y."/>
            <person name="Li N."/>
            <person name="Wang J."/>
            <person name="Chen M."/>
            <person name="He Y."/>
            <person name="Tan F."/>
            <person name="Song X."/>
            <person name="Zheng Q."/>
            <person name="Huang R."/>
            <person name="Yang H."/>
            <person name="Du X."/>
            <person name="Chen L."/>
            <person name="Yang M."/>
            <person name="Gaffney P.M."/>
            <person name="Wang S."/>
            <person name="Luo L."/>
            <person name="She Z."/>
            <person name="Ming Y."/>
            <person name="Huang W."/>
            <person name="Zhang S."/>
            <person name="Huang B."/>
            <person name="Zhang Y."/>
            <person name="Qu T."/>
            <person name="Ni P."/>
            <person name="Miao G."/>
            <person name="Wang J."/>
            <person name="Wang Q."/>
            <person name="Steinberg C.E."/>
            <person name="Wang H."/>
            <person name="Li N."/>
            <person name="Qian L."/>
            <person name="Zhang G."/>
            <person name="Li Y."/>
            <person name="Yang H."/>
            <person name="Liu X."/>
            <person name="Wang J."/>
            <person name="Yin Y."/>
            <person name="Wang J."/>
        </authorList>
    </citation>
    <scope>NUCLEOTIDE SEQUENCE [LARGE SCALE GENOMIC DNA]</scope>
    <source>
        <strain evidence="9">05x7-T-G4-1.051#20</strain>
    </source>
</reference>
<dbReference type="InterPro" id="IPR004686">
    <property type="entry name" value="Mtc"/>
</dbReference>
<dbReference type="Pfam" id="PF03820">
    <property type="entry name" value="SFXNs"/>
    <property type="match status" value="1"/>
</dbReference>
<proteinExistence type="inferred from homology"/>
<keyword evidence="3" id="KW-0813">Transport</keyword>
<evidence type="ECO:0000256" key="8">
    <source>
        <dbReference type="ARBA" id="ARBA00023136"/>
    </source>
</evidence>
<keyword evidence="5" id="KW-0029">Amino-acid transport</keyword>
<sequence length="303" mass="33637">MVACSRDINNRDWHLIEISRNPAVPIVPITVSRESSTLIATTSRPAAGGHESQVPITSSRESSTLMVTKIEPTAGGHESQKSTPFTPLTSPLVTGSTEKLLLTTHQSSKDSDADGGTPVMTILISWLERDNMCTKKGDTSLPKYKDIQIDGENWDEELEPFPGKKYGAVCHSTSFFRASPILQRFVPFAAVCASNMVNIPLMRQSEIQNGVVVTDEDNNPVTKSKMYRKLTEMLLPFLMEKLEKTAFMVRYGRYVNAPFQILLSGLSSITVDKLKIIDSEAYEEVKSRYAPSHFKSTTDIKMV</sequence>
<keyword evidence="6" id="KW-1133">Transmembrane helix</keyword>
<evidence type="ECO:0000256" key="5">
    <source>
        <dbReference type="ARBA" id="ARBA00022970"/>
    </source>
</evidence>
<keyword evidence="7" id="KW-0496">Mitochondrion</keyword>
<name>K1QNV9_MAGGI</name>
<evidence type="ECO:0000256" key="1">
    <source>
        <dbReference type="ARBA" id="ARBA00004225"/>
    </source>
</evidence>
<keyword evidence="4" id="KW-0812">Transmembrane</keyword>
<keyword evidence="8" id="KW-0472">Membrane</keyword>
<evidence type="ECO:0000256" key="4">
    <source>
        <dbReference type="ARBA" id="ARBA00022692"/>
    </source>
</evidence>
<evidence type="ECO:0000256" key="3">
    <source>
        <dbReference type="ARBA" id="ARBA00022448"/>
    </source>
</evidence>
<evidence type="ECO:0000256" key="7">
    <source>
        <dbReference type="ARBA" id="ARBA00023128"/>
    </source>
</evidence>
<dbReference type="GO" id="GO:0005743">
    <property type="term" value="C:mitochondrial inner membrane"/>
    <property type="evidence" value="ECO:0007669"/>
    <property type="project" value="TreeGrafter"/>
</dbReference>
<evidence type="ECO:0000256" key="6">
    <source>
        <dbReference type="ARBA" id="ARBA00022989"/>
    </source>
</evidence>
<gene>
    <name evidence="9" type="ORF">CGI_10013169</name>
</gene>
<dbReference type="PANTHER" id="PTHR11153:SF14">
    <property type="entry name" value="SIDEROFLEXIN-2"/>
    <property type="match status" value="1"/>
</dbReference>
<comment type="similarity">
    <text evidence="2">Belongs to the sideroflexin family.</text>
</comment>
<dbReference type="EMBL" id="JH815869">
    <property type="protein sequence ID" value="EKC32779.1"/>
    <property type="molecule type" value="Genomic_DNA"/>
</dbReference>
<dbReference type="AlphaFoldDB" id="K1QNV9"/>
<dbReference type="GO" id="GO:0140300">
    <property type="term" value="P:serine import into mitochondrion"/>
    <property type="evidence" value="ECO:0007669"/>
    <property type="project" value="TreeGrafter"/>
</dbReference>
<accession>K1QNV9</accession>